<accession>A0ABS7S4Z1</accession>
<evidence type="ECO:0000256" key="6">
    <source>
        <dbReference type="ARBA" id="ARBA00023136"/>
    </source>
</evidence>
<evidence type="ECO:0000256" key="5">
    <source>
        <dbReference type="ARBA" id="ARBA00022989"/>
    </source>
</evidence>
<evidence type="ECO:0000256" key="1">
    <source>
        <dbReference type="ARBA" id="ARBA00004651"/>
    </source>
</evidence>
<keyword evidence="4 7" id="KW-0812">Transmembrane</keyword>
<keyword evidence="5 7" id="KW-1133">Transmembrane helix</keyword>
<dbReference type="PANTHER" id="PTHR43386:SF1">
    <property type="entry name" value="D,D-DIPEPTIDE TRANSPORT SYSTEM PERMEASE PROTEIN DDPC-RELATED"/>
    <property type="match status" value="1"/>
</dbReference>
<feature type="compositionally biased region" description="Low complexity" evidence="8">
    <location>
        <begin position="1"/>
        <end position="27"/>
    </location>
</feature>
<dbReference type="Pfam" id="PF00528">
    <property type="entry name" value="BPD_transp_1"/>
    <property type="match status" value="1"/>
</dbReference>
<sequence>MVTVSAAEEGNVGASGAAGAAGAEPTRGTGGRSGPAEPSLRRRAGSGAVAAFLRPGLILSVLVLLVVIGWALVPTWFTSVDPLTGVPAEKFTPPGAAHWFGTDETGRDLYARTVHGAGLSLQATVIAVAIAMFVGTTIGMVSGFVGGVVDDVLMRVVDVLLAIPGLLLSLMIVAALGFGTTKVAIAVGVAGIASFARVARGEVLRVRNAPYVEAAFASGVRWPGVLARHVLPNSAGPLVSLATLDFGTAILSVSALSFLGYGEMPPTPEWGVLISDGRNYLASAWWLTTLPGLVIVAVVLAFNRISRALSAWSGGER</sequence>
<organism evidence="10 11">
    <name type="scientific">Occultella gossypii</name>
    <dbReference type="NCBI Taxonomy" id="2800820"/>
    <lineage>
        <taxon>Bacteria</taxon>
        <taxon>Bacillati</taxon>
        <taxon>Actinomycetota</taxon>
        <taxon>Actinomycetes</taxon>
        <taxon>Micrococcales</taxon>
        <taxon>Ruaniaceae</taxon>
        <taxon>Occultella</taxon>
    </lineage>
</organism>
<dbReference type="InterPro" id="IPR050366">
    <property type="entry name" value="BP-dependent_transpt_permease"/>
</dbReference>
<evidence type="ECO:0000256" key="3">
    <source>
        <dbReference type="ARBA" id="ARBA00022475"/>
    </source>
</evidence>
<comment type="similarity">
    <text evidence="7">Belongs to the binding-protein-dependent transport system permease family.</text>
</comment>
<evidence type="ECO:0000256" key="8">
    <source>
        <dbReference type="SAM" id="MobiDB-lite"/>
    </source>
</evidence>
<keyword evidence="3" id="KW-1003">Cell membrane</keyword>
<evidence type="ECO:0000256" key="2">
    <source>
        <dbReference type="ARBA" id="ARBA00022448"/>
    </source>
</evidence>
<feature type="transmembrane region" description="Helical" evidence="7">
    <location>
        <begin position="125"/>
        <end position="149"/>
    </location>
</feature>
<feature type="transmembrane region" description="Helical" evidence="7">
    <location>
        <begin position="51"/>
        <end position="73"/>
    </location>
</feature>
<dbReference type="PROSITE" id="PS50928">
    <property type="entry name" value="ABC_TM1"/>
    <property type="match status" value="1"/>
</dbReference>
<feature type="transmembrane region" description="Helical" evidence="7">
    <location>
        <begin position="238"/>
        <end position="260"/>
    </location>
</feature>
<keyword evidence="6 7" id="KW-0472">Membrane</keyword>
<dbReference type="Proteomes" id="UP000826651">
    <property type="component" value="Unassembled WGS sequence"/>
</dbReference>
<evidence type="ECO:0000256" key="7">
    <source>
        <dbReference type="RuleBase" id="RU363032"/>
    </source>
</evidence>
<feature type="region of interest" description="Disordered" evidence="8">
    <location>
        <begin position="1"/>
        <end position="41"/>
    </location>
</feature>
<dbReference type="CDD" id="cd06261">
    <property type="entry name" value="TM_PBP2"/>
    <property type="match status" value="1"/>
</dbReference>
<feature type="domain" description="ABC transmembrane type-1" evidence="9">
    <location>
        <begin position="117"/>
        <end position="306"/>
    </location>
</feature>
<dbReference type="PANTHER" id="PTHR43386">
    <property type="entry name" value="OLIGOPEPTIDE TRANSPORT SYSTEM PERMEASE PROTEIN APPC"/>
    <property type="match status" value="1"/>
</dbReference>
<keyword evidence="11" id="KW-1185">Reference proteome</keyword>
<dbReference type="InterPro" id="IPR035906">
    <property type="entry name" value="MetI-like_sf"/>
</dbReference>
<feature type="transmembrane region" description="Helical" evidence="7">
    <location>
        <begin position="156"/>
        <end position="177"/>
    </location>
</feature>
<evidence type="ECO:0000259" key="9">
    <source>
        <dbReference type="PROSITE" id="PS50928"/>
    </source>
</evidence>
<feature type="transmembrane region" description="Helical" evidence="7">
    <location>
        <begin position="183"/>
        <end position="199"/>
    </location>
</feature>
<keyword evidence="2 7" id="KW-0813">Transport</keyword>
<comment type="subcellular location">
    <subcellularLocation>
        <location evidence="1 7">Cell membrane</location>
        <topology evidence="1 7">Multi-pass membrane protein</topology>
    </subcellularLocation>
</comment>
<evidence type="ECO:0000313" key="10">
    <source>
        <dbReference type="EMBL" id="MBZ2195411.1"/>
    </source>
</evidence>
<proteinExistence type="inferred from homology"/>
<comment type="caution">
    <text evidence="10">The sequence shown here is derived from an EMBL/GenBank/DDBJ whole genome shotgun (WGS) entry which is preliminary data.</text>
</comment>
<protein>
    <submittedName>
        <fullName evidence="10">ABC transporter permease</fullName>
    </submittedName>
</protein>
<dbReference type="EMBL" id="JAGSHT010000004">
    <property type="protein sequence ID" value="MBZ2195411.1"/>
    <property type="molecule type" value="Genomic_DNA"/>
</dbReference>
<feature type="transmembrane region" description="Helical" evidence="7">
    <location>
        <begin position="280"/>
        <end position="302"/>
    </location>
</feature>
<gene>
    <name evidence="10" type="ORF">KCQ71_04560</name>
</gene>
<evidence type="ECO:0000256" key="4">
    <source>
        <dbReference type="ARBA" id="ARBA00022692"/>
    </source>
</evidence>
<evidence type="ECO:0000313" key="11">
    <source>
        <dbReference type="Proteomes" id="UP000826651"/>
    </source>
</evidence>
<reference evidence="10 11" key="1">
    <citation type="submission" date="2021-04" db="EMBL/GenBank/DDBJ databases">
        <title>Ruania sp. nov., isolated from sandy soil of mangrove forest.</title>
        <authorList>
            <person name="Ge X."/>
            <person name="Huang R."/>
            <person name="Liu W."/>
        </authorList>
    </citation>
    <scope>NUCLEOTIDE SEQUENCE [LARGE SCALE GENOMIC DNA]</scope>
    <source>
        <strain evidence="10 11">N2-46</strain>
    </source>
</reference>
<dbReference type="Gene3D" id="1.10.3720.10">
    <property type="entry name" value="MetI-like"/>
    <property type="match status" value="1"/>
</dbReference>
<dbReference type="SUPFAM" id="SSF161098">
    <property type="entry name" value="MetI-like"/>
    <property type="match status" value="1"/>
</dbReference>
<dbReference type="InterPro" id="IPR000515">
    <property type="entry name" value="MetI-like"/>
</dbReference>
<name>A0ABS7S4Z1_9MICO</name>